<evidence type="ECO:0000259" key="4">
    <source>
        <dbReference type="PROSITE" id="PS51733"/>
    </source>
</evidence>
<gene>
    <name evidence="5" type="ORF">HNR73_001122</name>
</gene>
<dbReference type="AlphaFoldDB" id="A0A841FCY0"/>
<dbReference type="Proteomes" id="UP000548476">
    <property type="component" value="Unassembled WGS sequence"/>
</dbReference>
<dbReference type="NCBIfam" id="TIGR00121">
    <property type="entry name" value="birA_ligase"/>
    <property type="match status" value="1"/>
</dbReference>
<evidence type="ECO:0000256" key="1">
    <source>
        <dbReference type="ARBA" id="ARBA00022598"/>
    </source>
</evidence>
<dbReference type="InterPro" id="IPR004143">
    <property type="entry name" value="BPL_LPL_catalytic"/>
</dbReference>
<dbReference type="RefSeq" id="WP_184786155.1">
    <property type="nucleotide sequence ID" value="NZ_BONT01000024.1"/>
</dbReference>
<dbReference type="CDD" id="cd16442">
    <property type="entry name" value="BPL"/>
    <property type="match status" value="1"/>
</dbReference>
<evidence type="ECO:0000256" key="3">
    <source>
        <dbReference type="ARBA" id="ARBA00024227"/>
    </source>
</evidence>
<organism evidence="5 6">
    <name type="scientific">Phytomonospora endophytica</name>
    <dbReference type="NCBI Taxonomy" id="714109"/>
    <lineage>
        <taxon>Bacteria</taxon>
        <taxon>Bacillati</taxon>
        <taxon>Actinomycetota</taxon>
        <taxon>Actinomycetes</taxon>
        <taxon>Micromonosporales</taxon>
        <taxon>Micromonosporaceae</taxon>
        <taxon>Phytomonospora</taxon>
    </lineage>
</organism>
<sequence length="278" mass="28636">MPTPGREPLDEPALRAAVLNGGLWTGLRVLAVTGSTNADLAELARQGAPEGEVLTADRQDAGRGRLGRGWTSPSGAGVAVSVLLRPTVPASRFGWLPLLAGVALADTVREVAGAEARLKWPNDLLAGPEARKSAGILAELVPGSGNGGTPAVVLGIGLNVTLTVEELPRPDATSLALAGARTLDRTRLLAGLLDRLDRRYRAWTYVGGDPEASGLAPDYRAACATLGAEVRAELPDGGALVGRAETVDDDGRLVIAHDGGRTAVAAADVVHLRPTVDR</sequence>
<evidence type="ECO:0000313" key="5">
    <source>
        <dbReference type="EMBL" id="MBB6033275.1"/>
    </source>
</evidence>
<dbReference type="InterPro" id="IPR003142">
    <property type="entry name" value="BPL_C"/>
</dbReference>
<dbReference type="PROSITE" id="PS51733">
    <property type="entry name" value="BPL_LPL_CATALYTIC"/>
    <property type="match status" value="1"/>
</dbReference>
<name>A0A841FCY0_9ACTN</name>
<dbReference type="Pfam" id="PF02237">
    <property type="entry name" value="BPL_C"/>
    <property type="match status" value="1"/>
</dbReference>
<reference evidence="5 6" key="1">
    <citation type="submission" date="2020-08" db="EMBL/GenBank/DDBJ databases">
        <title>Genomic Encyclopedia of Type Strains, Phase IV (KMG-IV): sequencing the most valuable type-strain genomes for metagenomic binning, comparative biology and taxonomic classification.</title>
        <authorList>
            <person name="Goeker M."/>
        </authorList>
    </citation>
    <scope>NUCLEOTIDE SEQUENCE [LARGE SCALE GENOMIC DNA]</scope>
    <source>
        <strain evidence="5 6">YIM 65646</strain>
    </source>
</reference>
<dbReference type="GO" id="GO:0005737">
    <property type="term" value="C:cytoplasm"/>
    <property type="evidence" value="ECO:0007669"/>
    <property type="project" value="TreeGrafter"/>
</dbReference>
<comment type="caution">
    <text evidence="5">The sequence shown here is derived from an EMBL/GenBank/DDBJ whole genome shotgun (WGS) entry which is preliminary data.</text>
</comment>
<keyword evidence="6" id="KW-1185">Reference proteome</keyword>
<proteinExistence type="predicted"/>
<dbReference type="Gene3D" id="2.30.30.100">
    <property type="match status" value="1"/>
</dbReference>
<dbReference type="EC" id="6.3.4.15" evidence="3"/>
<keyword evidence="2" id="KW-0092">Biotin</keyword>
<evidence type="ECO:0000256" key="2">
    <source>
        <dbReference type="ARBA" id="ARBA00023267"/>
    </source>
</evidence>
<keyword evidence="1 5" id="KW-0436">Ligase</keyword>
<dbReference type="GO" id="GO:0004077">
    <property type="term" value="F:biotin--[biotin carboxyl-carrier protein] ligase activity"/>
    <property type="evidence" value="ECO:0007669"/>
    <property type="project" value="UniProtKB-EC"/>
</dbReference>
<dbReference type="InterPro" id="IPR045864">
    <property type="entry name" value="aa-tRNA-synth_II/BPL/LPL"/>
</dbReference>
<dbReference type="SUPFAM" id="SSF55681">
    <property type="entry name" value="Class II aaRS and biotin synthetases"/>
    <property type="match status" value="1"/>
</dbReference>
<dbReference type="PANTHER" id="PTHR12835">
    <property type="entry name" value="BIOTIN PROTEIN LIGASE"/>
    <property type="match status" value="1"/>
</dbReference>
<evidence type="ECO:0000313" key="6">
    <source>
        <dbReference type="Proteomes" id="UP000548476"/>
    </source>
</evidence>
<feature type="domain" description="BPL/LPL catalytic" evidence="4">
    <location>
        <begin position="26"/>
        <end position="204"/>
    </location>
</feature>
<dbReference type="Gene3D" id="3.30.930.10">
    <property type="entry name" value="Bira Bifunctional Protein, Domain 2"/>
    <property type="match status" value="1"/>
</dbReference>
<dbReference type="InterPro" id="IPR004408">
    <property type="entry name" value="Biotin_CoA_COase_ligase"/>
</dbReference>
<protein>
    <recommendedName>
        <fullName evidence="3">biotin--[biotin carboxyl-carrier protein] ligase</fullName>
        <ecNumber evidence="3">6.3.4.15</ecNumber>
    </recommendedName>
</protein>
<accession>A0A841FCY0</accession>
<dbReference type="PANTHER" id="PTHR12835:SF5">
    <property type="entry name" value="BIOTIN--PROTEIN LIGASE"/>
    <property type="match status" value="1"/>
</dbReference>
<dbReference type="Pfam" id="PF03099">
    <property type="entry name" value="BPL_LplA_LipB"/>
    <property type="match status" value="1"/>
</dbReference>
<dbReference type="EMBL" id="JACHGT010000002">
    <property type="protein sequence ID" value="MBB6033275.1"/>
    <property type="molecule type" value="Genomic_DNA"/>
</dbReference>